<name>A0AA89AY91_9ASTE</name>
<gene>
    <name evidence="2" type="ORF">RJ639_046368</name>
</gene>
<dbReference type="GO" id="GO:0007143">
    <property type="term" value="P:female meiotic nuclear division"/>
    <property type="evidence" value="ECO:0007669"/>
    <property type="project" value="InterPro"/>
</dbReference>
<dbReference type="InterPro" id="IPR039933">
    <property type="entry name" value="XRI1"/>
</dbReference>
<feature type="region of interest" description="Disordered" evidence="1">
    <location>
        <begin position="266"/>
        <end position="317"/>
    </location>
</feature>
<reference evidence="2" key="1">
    <citation type="submission" date="2022-12" db="EMBL/GenBank/DDBJ databases">
        <title>Draft genome assemblies for two species of Escallonia (Escalloniales).</title>
        <authorList>
            <person name="Chanderbali A."/>
            <person name="Dervinis C."/>
            <person name="Anghel I."/>
            <person name="Soltis D."/>
            <person name="Soltis P."/>
            <person name="Zapata F."/>
        </authorList>
    </citation>
    <scope>NUCLEOTIDE SEQUENCE</scope>
    <source>
        <strain evidence="2">UCBG64.0493</strain>
        <tissue evidence="2">Leaf</tissue>
    </source>
</reference>
<sequence length="317" mass="35088">MDYKNDNEMWEWQSEDYCLQEGASLGESGFFVSKSGYLGEDIDDASRTLWNGVSQTEGLSYMFDETTPIKACGDLAYHANSSEHMNKDPGLCRETSSQVKRRRMLQFDTEILDAPFCNEEMASPFLKSKDRDDSVEEALSDMSQWVSGFTGVASASGYEGLDQSSEGWLADCFNDSEMHFSPDDTNLSGSSDVQIDVTELCNTPPEYEANAAPARRTRTRRNVVFKGKKSYMQTPTKLASSVVYPFAFIKPCGVHGDVTLKDINQRIRTPPPSKSKQNDEDPASYPTSALTGKPVVGKTKIRTEGGQGSITIMRTKG</sequence>
<protein>
    <recommendedName>
        <fullName evidence="4">Protein XRI1</fullName>
    </recommendedName>
</protein>
<organism evidence="2 3">
    <name type="scientific">Escallonia herrerae</name>
    <dbReference type="NCBI Taxonomy" id="1293975"/>
    <lineage>
        <taxon>Eukaryota</taxon>
        <taxon>Viridiplantae</taxon>
        <taxon>Streptophyta</taxon>
        <taxon>Embryophyta</taxon>
        <taxon>Tracheophyta</taxon>
        <taxon>Spermatophyta</taxon>
        <taxon>Magnoliopsida</taxon>
        <taxon>eudicotyledons</taxon>
        <taxon>Gunneridae</taxon>
        <taxon>Pentapetalae</taxon>
        <taxon>asterids</taxon>
        <taxon>campanulids</taxon>
        <taxon>Escalloniales</taxon>
        <taxon>Escalloniaceae</taxon>
        <taxon>Escallonia</taxon>
    </lineage>
</organism>
<accession>A0AA89AY91</accession>
<keyword evidence="3" id="KW-1185">Reference proteome</keyword>
<evidence type="ECO:0000313" key="3">
    <source>
        <dbReference type="Proteomes" id="UP001188597"/>
    </source>
</evidence>
<dbReference type="AlphaFoldDB" id="A0AA89AY91"/>
<dbReference type="PANTHER" id="PTHR33385">
    <property type="entry name" value="PROTEIN XRI1"/>
    <property type="match status" value="1"/>
</dbReference>
<dbReference type="Proteomes" id="UP001188597">
    <property type="component" value="Unassembled WGS sequence"/>
</dbReference>
<dbReference type="PANTHER" id="PTHR33385:SF4">
    <property type="entry name" value="PROTEIN XRI1"/>
    <property type="match status" value="1"/>
</dbReference>
<proteinExistence type="predicted"/>
<dbReference type="EMBL" id="JAVXUP010000750">
    <property type="protein sequence ID" value="KAK3021644.1"/>
    <property type="molecule type" value="Genomic_DNA"/>
</dbReference>
<evidence type="ECO:0000256" key="1">
    <source>
        <dbReference type="SAM" id="MobiDB-lite"/>
    </source>
</evidence>
<comment type="caution">
    <text evidence="2">The sequence shown here is derived from an EMBL/GenBank/DDBJ whole genome shotgun (WGS) entry which is preliminary data.</text>
</comment>
<evidence type="ECO:0008006" key="4">
    <source>
        <dbReference type="Google" id="ProtNLM"/>
    </source>
</evidence>
<dbReference type="GO" id="GO:0007140">
    <property type="term" value="P:male meiotic nuclear division"/>
    <property type="evidence" value="ECO:0007669"/>
    <property type="project" value="InterPro"/>
</dbReference>
<evidence type="ECO:0000313" key="2">
    <source>
        <dbReference type="EMBL" id="KAK3021644.1"/>
    </source>
</evidence>